<comment type="caution">
    <text evidence="2">The sequence shown here is derived from an EMBL/GenBank/DDBJ whole genome shotgun (WGS) entry which is preliminary data.</text>
</comment>
<feature type="compositionally biased region" description="Basic and acidic residues" evidence="1">
    <location>
        <begin position="7"/>
        <end position="16"/>
    </location>
</feature>
<dbReference type="OrthoDB" id="3393036at2"/>
<evidence type="ECO:0000256" key="1">
    <source>
        <dbReference type="SAM" id="MobiDB-lite"/>
    </source>
</evidence>
<accession>A0A3B0AD37</accession>
<keyword evidence="3" id="KW-1185">Reference proteome</keyword>
<evidence type="ECO:0000313" key="2">
    <source>
        <dbReference type="EMBL" id="RKN58482.1"/>
    </source>
</evidence>
<proteinExistence type="predicted"/>
<dbReference type="RefSeq" id="WP_120778651.1">
    <property type="nucleotide sequence ID" value="NZ_JBHLUP010000009.1"/>
</dbReference>
<protein>
    <recommendedName>
        <fullName evidence="4">Flavin reductase</fullName>
    </recommendedName>
</protein>
<gene>
    <name evidence="2" type="ORF">D7193_08045</name>
</gene>
<evidence type="ECO:0000313" key="3">
    <source>
        <dbReference type="Proteomes" id="UP000279968"/>
    </source>
</evidence>
<dbReference type="Proteomes" id="UP000279968">
    <property type="component" value="Unassembled WGS sequence"/>
</dbReference>
<dbReference type="EMBL" id="RBAN01000001">
    <property type="protein sequence ID" value="RKN58482.1"/>
    <property type="molecule type" value="Genomic_DNA"/>
</dbReference>
<evidence type="ECO:0008006" key="4">
    <source>
        <dbReference type="Google" id="ProtNLM"/>
    </source>
</evidence>
<organism evidence="2 3">
    <name type="scientific">Micromonospora costi</name>
    <dbReference type="NCBI Taxonomy" id="1530042"/>
    <lineage>
        <taxon>Bacteria</taxon>
        <taxon>Bacillati</taxon>
        <taxon>Actinomycetota</taxon>
        <taxon>Actinomycetes</taxon>
        <taxon>Micromonosporales</taxon>
        <taxon>Micromonosporaceae</taxon>
        <taxon>Micromonospora</taxon>
    </lineage>
</organism>
<feature type="region of interest" description="Disordered" evidence="1">
    <location>
        <begin position="1"/>
        <end position="23"/>
    </location>
</feature>
<dbReference type="AlphaFoldDB" id="A0A3B0AD37"/>
<sequence>MTGGAERSGRRSDEHAPVTPGWSCGSCGEDWPCATRRSRLLEEYGDRATLSIYLGSCLAAATQDLHGSSVTSLQDRFIGWLPRGPRSS</sequence>
<reference evidence="2 3" key="1">
    <citation type="journal article" date="2015" name="Int. J. Syst. Evol. Microbiol.">
        <title>Micromonospora costi sp. nov., isolated from a leaf of Costus speciosus.</title>
        <authorList>
            <person name="Thawai C."/>
        </authorList>
    </citation>
    <scope>NUCLEOTIDE SEQUENCE [LARGE SCALE GENOMIC DNA]</scope>
    <source>
        <strain evidence="2 3">CS1-12</strain>
    </source>
</reference>
<name>A0A3B0AD37_9ACTN</name>